<dbReference type="Proteomes" id="UP000238362">
    <property type="component" value="Unassembled WGS sequence"/>
</dbReference>
<dbReference type="CDD" id="cd01830">
    <property type="entry name" value="XynE_like"/>
    <property type="match status" value="1"/>
</dbReference>
<dbReference type="AlphaFoldDB" id="A0A2T0LSM9"/>
<reference evidence="3 4" key="1">
    <citation type="submission" date="2018-03" db="EMBL/GenBank/DDBJ databases">
        <title>Genomic Encyclopedia of Type Strains, Phase III (KMG-III): the genomes of soil and plant-associated and newly described type strains.</title>
        <authorList>
            <person name="Whitman W."/>
        </authorList>
    </citation>
    <scope>NUCLEOTIDE SEQUENCE [LARGE SCALE GENOMIC DNA]</scope>
    <source>
        <strain evidence="3 4">CGMCC 4.7125</strain>
    </source>
</reference>
<organism evidence="3 4">
    <name type="scientific">Prauserella shujinwangii</name>
    <dbReference type="NCBI Taxonomy" id="1453103"/>
    <lineage>
        <taxon>Bacteria</taxon>
        <taxon>Bacillati</taxon>
        <taxon>Actinomycetota</taxon>
        <taxon>Actinomycetes</taxon>
        <taxon>Pseudonocardiales</taxon>
        <taxon>Pseudonocardiaceae</taxon>
        <taxon>Prauserella</taxon>
    </lineage>
</organism>
<dbReference type="InterPro" id="IPR036514">
    <property type="entry name" value="SGNH_hydro_sf"/>
</dbReference>
<evidence type="ECO:0000313" key="4">
    <source>
        <dbReference type="Proteomes" id="UP000238362"/>
    </source>
</evidence>
<dbReference type="Gene3D" id="3.40.50.1110">
    <property type="entry name" value="SGNH hydrolase"/>
    <property type="match status" value="1"/>
</dbReference>
<accession>A0A2T0LSM9</accession>
<dbReference type="PANTHER" id="PTHR43784">
    <property type="entry name" value="GDSL-LIKE LIPASE/ACYLHYDROLASE, PUTATIVE (AFU_ORTHOLOGUE AFUA_2G00820)-RELATED"/>
    <property type="match status" value="1"/>
</dbReference>
<proteinExistence type="predicted"/>
<dbReference type="EMBL" id="PVNH01000007">
    <property type="protein sequence ID" value="PRX46681.1"/>
    <property type="molecule type" value="Genomic_DNA"/>
</dbReference>
<keyword evidence="4" id="KW-1185">Reference proteome</keyword>
<evidence type="ECO:0000256" key="1">
    <source>
        <dbReference type="SAM" id="SignalP"/>
    </source>
</evidence>
<feature type="domain" description="SGNH hydrolase-type esterase" evidence="2">
    <location>
        <begin position="215"/>
        <end position="412"/>
    </location>
</feature>
<comment type="caution">
    <text evidence="3">The sequence shown here is derived from an EMBL/GenBank/DDBJ whole genome shotgun (WGS) entry which is preliminary data.</text>
</comment>
<dbReference type="SUPFAM" id="SSF52266">
    <property type="entry name" value="SGNH hydrolase"/>
    <property type="match status" value="1"/>
</dbReference>
<name>A0A2T0LSM9_9PSEU</name>
<evidence type="ECO:0000313" key="3">
    <source>
        <dbReference type="EMBL" id="PRX46681.1"/>
    </source>
</evidence>
<dbReference type="OrthoDB" id="1828825at2"/>
<dbReference type="Pfam" id="PF13472">
    <property type="entry name" value="Lipase_GDSL_2"/>
    <property type="match status" value="1"/>
</dbReference>
<evidence type="ECO:0000259" key="2">
    <source>
        <dbReference type="Pfam" id="PF13472"/>
    </source>
</evidence>
<dbReference type="PANTHER" id="PTHR43784:SF2">
    <property type="entry name" value="GDSL-LIKE LIPASE_ACYLHYDROLASE, PUTATIVE (AFU_ORTHOLOGUE AFUA_2G00820)-RELATED"/>
    <property type="match status" value="1"/>
</dbReference>
<keyword evidence="1" id="KW-0732">Signal</keyword>
<gene>
    <name evidence="3" type="ORF">B0I33_107258</name>
</gene>
<protein>
    <submittedName>
        <fullName evidence="3">Lysophospholipase L1-like esterase</fullName>
    </submittedName>
</protein>
<feature type="chain" id="PRO_5015643496" evidence="1">
    <location>
        <begin position="29"/>
        <end position="423"/>
    </location>
</feature>
<dbReference type="InterPro" id="IPR013830">
    <property type="entry name" value="SGNH_hydro"/>
</dbReference>
<dbReference type="InterPro" id="IPR053140">
    <property type="entry name" value="GDSL_Rv0518-like"/>
</dbReference>
<sequence length="423" mass="44131">MRSRGRRLPAVLAAVVAALAFAVPPAGASGPPGPGTGPWTGTWAAAMMRPSPGFGPNWSEEGFADHTLRQVVRVSTGGALARVRLSNAYGTTPLRITGVTLARAADGAAVRPGTVRHLTFRGSRSVAVPPGGEVASDPAAFGVRPLDTLTVSLYFAEPTGPATQHLFASATSYRAGGDHRSDAGSGAFTETTESWYYLAGVDVAGAVPRRDAIAAFGDSITDGALSTVDGNNRYPDELAELLAARGKPRGVLNAGIGGNRVLTDSPCLGEKATSRFHEDVLDEPRVGTVLVLEGINDIGFSALPPGEDPCFSGGPEVTAEQLIAGHRELIRQAHRHGVKAIGLTLLPYKGADYYTPEGEAVRDALNHWIRTSGEYDAVVDLDRIMAAPGDADLLDPAYDSGDNLHPNDAGYHAMARAVVSALR</sequence>
<feature type="signal peptide" evidence="1">
    <location>
        <begin position="1"/>
        <end position="28"/>
    </location>
</feature>